<evidence type="ECO:0000256" key="4">
    <source>
        <dbReference type="SAM" id="SignalP"/>
    </source>
</evidence>
<dbReference type="GO" id="GO:0030313">
    <property type="term" value="C:cell envelope"/>
    <property type="evidence" value="ECO:0007669"/>
    <property type="project" value="UniProtKB-SubCell"/>
</dbReference>
<evidence type="ECO:0000313" key="7">
    <source>
        <dbReference type="Proteomes" id="UP000331127"/>
    </source>
</evidence>
<evidence type="ECO:0000256" key="3">
    <source>
        <dbReference type="ARBA" id="ARBA00022729"/>
    </source>
</evidence>
<gene>
    <name evidence="6" type="ORF">Amac_060890</name>
</gene>
<dbReference type="Proteomes" id="UP000331127">
    <property type="component" value="Unassembled WGS sequence"/>
</dbReference>
<dbReference type="PANTHER" id="PTHR46847:SF1">
    <property type="entry name" value="D-ALLOSE-BINDING PERIPLASMIC PROTEIN-RELATED"/>
    <property type="match status" value="1"/>
</dbReference>
<comment type="similarity">
    <text evidence="2">Belongs to the bacterial solute-binding protein 2 family.</text>
</comment>
<evidence type="ECO:0000256" key="2">
    <source>
        <dbReference type="ARBA" id="ARBA00007639"/>
    </source>
</evidence>
<name>A0A5M3WW85_9ACTN</name>
<protein>
    <submittedName>
        <fullName evidence="6">D-ribose ABC transporter substrate-binding protein</fullName>
    </submittedName>
</protein>
<evidence type="ECO:0000313" key="6">
    <source>
        <dbReference type="EMBL" id="GES12492.1"/>
    </source>
</evidence>
<feature type="domain" description="Periplasmic binding protein" evidence="5">
    <location>
        <begin position="60"/>
        <end position="327"/>
    </location>
</feature>
<dbReference type="InterPro" id="IPR025997">
    <property type="entry name" value="SBP_2_dom"/>
</dbReference>
<dbReference type="AlphaFoldDB" id="A0A5M3WW85"/>
<dbReference type="Gene3D" id="3.40.50.2300">
    <property type="match status" value="2"/>
</dbReference>
<dbReference type="SUPFAM" id="SSF53822">
    <property type="entry name" value="Periplasmic binding protein-like I"/>
    <property type="match status" value="1"/>
</dbReference>
<dbReference type="EMBL" id="BLAE01000036">
    <property type="protein sequence ID" value="GES12492.1"/>
    <property type="molecule type" value="Genomic_DNA"/>
</dbReference>
<evidence type="ECO:0000256" key="1">
    <source>
        <dbReference type="ARBA" id="ARBA00004196"/>
    </source>
</evidence>
<keyword evidence="7" id="KW-1185">Reference proteome</keyword>
<dbReference type="InterPro" id="IPR028082">
    <property type="entry name" value="Peripla_BP_I"/>
</dbReference>
<dbReference type="OrthoDB" id="5093953at2"/>
<comment type="subcellular location">
    <subcellularLocation>
        <location evidence="1">Cell envelope</location>
    </subcellularLocation>
</comment>
<dbReference type="Pfam" id="PF13407">
    <property type="entry name" value="Peripla_BP_4"/>
    <property type="match status" value="1"/>
</dbReference>
<proteinExistence type="inferred from homology"/>
<feature type="signal peptide" evidence="4">
    <location>
        <begin position="1"/>
        <end position="32"/>
    </location>
</feature>
<feature type="chain" id="PRO_5024354209" evidence="4">
    <location>
        <begin position="33"/>
        <end position="362"/>
    </location>
</feature>
<sequence>MPQLCEVPVSGRPLRRSGLAVLAAAALSFSLAACNSDVTGSQTASSAAGEQAKHTGPVRIALLAASSQNGFNKAVYDGALAQAKKLGDVEVTIFDGKFDSQTQFNQLQNVAGQGKFDGIVIVPNDNVGVAAAVPAAAQAKVPVVTVLFPIGPNLTEMTPQTPGVVSTVASNAETDAKAQAEGVVTYCEGKDPCNVAILIGQLQFPFDNLRYKAYQSVLEQHSNIKVVATGQGNYDRDTSLKAMQNILQANPKLDAVLSNADQQTTGAQIALESAGLDLSKMYVTGGGGNTEAIKQVRAGKWAADLVNFPVSMGGAALDQAVNAVLGKPVTAVVDANKLGPVPLIVTKEILGQYPDFSGEWSD</sequence>
<reference evidence="6 7" key="1">
    <citation type="submission" date="2019-10" db="EMBL/GenBank/DDBJ databases">
        <title>Whole genome shotgun sequence of Acrocarpospora macrocephala NBRC 16266.</title>
        <authorList>
            <person name="Ichikawa N."/>
            <person name="Kimura A."/>
            <person name="Kitahashi Y."/>
            <person name="Komaki H."/>
            <person name="Oguchi A."/>
        </authorList>
    </citation>
    <scope>NUCLEOTIDE SEQUENCE [LARGE SCALE GENOMIC DNA]</scope>
    <source>
        <strain evidence="6 7">NBRC 16266</strain>
    </source>
</reference>
<organism evidence="6 7">
    <name type="scientific">Acrocarpospora macrocephala</name>
    <dbReference type="NCBI Taxonomy" id="150177"/>
    <lineage>
        <taxon>Bacteria</taxon>
        <taxon>Bacillati</taxon>
        <taxon>Actinomycetota</taxon>
        <taxon>Actinomycetes</taxon>
        <taxon>Streptosporangiales</taxon>
        <taxon>Streptosporangiaceae</taxon>
        <taxon>Acrocarpospora</taxon>
    </lineage>
</organism>
<dbReference type="CDD" id="cd01536">
    <property type="entry name" value="PBP1_ABC_sugar_binding-like"/>
    <property type="match status" value="1"/>
</dbReference>
<dbReference type="GO" id="GO:0030246">
    <property type="term" value="F:carbohydrate binding"/>
    <property type="evidence" value="ECO:0007669"/>
    <property type="project" value="UniProtKB-ARBA"/>
</dbReference>
<dbReference type="PANTHER" id="PTHR46847">
    <property type="entry name" value="D-ALLOSE-BINDING PERIPLASMIC PROTEIN-RELATED"/>
    <property type="match status" value="1"/>
</dbReference>
<keyword evidence="3 4" id="KW-0732">Signal</keyword>
<evidence type="ECO:0000259" key="5">
    <source>
        <dbReference type="Pfam" id="PF13407"/>
    </source>
</evidence>
<accession>A0A5M3WW85</accession>
<comment type="caution">
    <text evidence="6">The sequence shown here is derived from an EMBL/GenBank/DDBJ whole genome shotgun (WGS) entry which is preliminary data.</text>
</comment>